<feature type="transmembrane region" description="Helical" evidence="2">
    <location>
        <begin position="206"/>
        <end position="232"/>
    </location>
</feature>
<evidence type="ECO:0000256" key="2">
    <source>
        <dbReference type="SAM" id="Phobius"/>
    </source>
</evidence>
<keyword evidence="2" id="KW-1133">Transmembrane helix</keyword>
<organism evidence="3 4">
    <name type="scientific">Halovivax cerinus</name>
    <dbReference type="NCBI Taxonomy" id="1487865"/>
    <lineage>
        <taxon>Archaea</taxon>
        <taxon>Methanobacteriati</taxon>
        <taxon>Methanobacteriota</taxon>
        <taxon>Stenosarchaea group</taxon>
        <taxon>Halobacteria</taxon>
        <taxon>Halobacteriales</taxon>
        <taxon>Natrialbaceae</taxon>
        <taxon>Halovivax</taxon>
    </lineage>
</organism>
<dbReference type="EMBL" id="JBHSAQ010000001">
    <property type="protein sequence ID" value="MFC3957153.1"/>
    <property type="molecule type" value="Genomic_DNA"/>
</dbReference>
<dbReference type="RefSeq" id="WP_256531917.1">
    <property type="nucleotide sequence ID" value="NZ_CP101824.1"/>
</dbReference>
<dbReference type="Proteomes" id="UP001595846">
    <property type="component" value="Unassembled WGS sequence"/>
</dbReference>
<name>A0ABD5NJJ1_9EURY</name>
<comment type="caution">
    <text evidence="3">The sequence shown here is derived from an EMBL/GenBank/DDBJ whole genome shotgun (WGS) entry which is preliminary data.</text>
</comment>
<gene>
    <name evidence="3" type="ORF">ACFOUR_02040</name>
</gene>
<dbReference type="AlphaFoldDB" id="A0ABD5NJJ1"/>
<feature type="transmembrane region" description="Helical" evidence="2">
    <location>
        <begin position="20"/>
        <end position="45"/>
    </location>
</feature>
<evidence type="ECO:0000256" key="1">
    <source>
        <dbReference type="SAM" id="MobiDB-lite"/>
    </source>
</evidence>
<feature type="compositionally biased region" description="Acidic residues" evidence="1">
    <location>
        <begin position="308"/>
        <end position="317"/>
    </location>
</feature>
<feature type="transmembrane region" description="Helical" evidence="2">
    <location>
        <begin position="244"/>
        <end position="262"/>
    </location>
</feature>
<evidence type="ECO:0000313" key="3">
    <source>
        <dbReference type="EMBL" id="MFC3957153.1"/>
    </source>
</evidence>
<reference evidence="3 4" key="1">
    <citation type="journal article" date="2019" name="Int. J. Syst. Evol. Microbiol.">
        <title>The Global Catalogue of Microorganisms (GCM) 10K type strain sequencing project: providing services to taxonomists for standard genome sequencing and annotation.</title>
        <authorList>
            <consortium name="The Broad Institute Genomics Platform"/>
            <consortium name="The Broad Institute Genome Sequencing Center for Infectious Disease"/>
            <person name="Wu L."/>
            <person name="Ma J."/>
        </authorList>
    </citation>
    <scope>NUCLEOTIDE SEQUENCE [LARGE SCALE GENOMIC DNA]</scope>
    <source>
        <strain evidence="3 4">IBRC-M 10256</strain>
    </source>
</reference>
<feature type="region of interest" description="Disordered" evidence="1">
    <location>
        <begin position="301"/>
        <end position="327"/>
    </location>
</feature>
<dbReference type="GeneID" id="73904681"/>
<proteinExistence type="predicted"/>
<keyword evidence="2" id="KW-0812">Transmembrane</keyword>
<evidence type="ECO:0000313" key="4">
    <source>
        <dbReference type="Proteomes" id="UP001595846"/>
    </source>
</evidence>
<keyword evidence="2" id="KW-0472">Membrane</keyword>
<keyword evidence="4" id="KW-1185">Reference proteome</keyword>
<feature type="transmembrane region" description="Helical" evidence="2">
    <location>
        <begin position="51"/>
        <end position="72"/>
    </location>
</feature>
<protein>
    <submittedName>
        <fullName evidence="3">Uncharacterized protein</fullName>
    </submittedName>
</protein>
<sequence length="327" mass="35064">MAIHFGKGTRVFAKTLPFVLLRMGVGALFGLLAVLYFGVVAWVLFTLVDGGSISGMIALVGLLLAAGFFAWVVRLARRYVLYLVSAGHIAVIAHILDTGAAPDSQLSYGIGQVKENFASASALFAVDQLVKGVIKQFNRAVASLANWVSFVPALKNIIEILRRAIAMAASYIDEAILAHIFLSDEPNNWRAARDGVVLYGKTWKPVLTATIIIVVGMYVAAFVGLLLLTPLASVLGNLSPTFEYAGWIMVAGIALTGYLGFLRPWVKTVVITTFILEARDETPDSQTVDDLVSKSEKFSELMAKAESEEAAETDPDAPEPKTPGSAA</sequence>
<accession>A0ABD5NJJ1</accession>